<reference evidence="1" key="2">
    <citation type="journal article" date="2016" name="Fungal Biol.">
        <title>Ochratoxin A production by Penicillium thymicola.</title>
        <authorList>
            <person name="Nguyen H.D.T."/>
            <person name="McMullin D.R."/>
            <person name="Ponomareva E."/>
            <person name="Riley R."/>
            <person name="Pomraning K.R."/>
            <person name="Baker S.E."/>
            <person name="Seifert K.A."/>
        </authorList>
    </citation>
    <scope>NUCLEOTIDE SEQUENCE</scope>
    <source>
        <strain evidence="1">DAOM 180753</strain>
    </source>
</reference>
<dbReference type="AlphaFoldDB" id="A0AAI9TS43"/>
<keyword evidence="2" id="KW-1185">Reference proteome</keyword>
<name>A0AAI9TS43_PENTH</name>
<dbReference type="EMBL" id="LACB01000026">
    <property type="protein sequence ID" value="KAJ9491704.1"/>
    <property type="molecule type" value="Genomic_DNA"/>
</dbReference>
<evidence type="ECO:0000313" key="1">
    <source>
        <dbReference type="EMBL" id="KAJ9491704.1"/>
    </source>
</evidence>
<reference evidence="1" key="1">
    <citation type="submission" date="2015-06" db="EMBL/GenBank/DDBJ databases">
        <authorList>
            <person name="Nguyen H."/>
        </authorList>
    </citation>
    <scope>NUCLEOTIDE SEQUENCE</scope>
    <source>
        <strain evidence="1">DAOM 180753</strain>
    </source>
</reference>
<gene>
    <name evidence="1" type="ORF">VN97_g1557</name>
</gene>
<comment type="caution">
    <text evidence="1">The sequence shown here is derived from an EMBL/GenBank/DDBJ whole genome shotgun (WGS) entry which is preliminary data.</text>
</comment>
<accession>A0AAI9TS43</accession>
<proteinExistence type="predicted"/>
<organism evidence="1 2">
    <name type="scientific">Penicillium thymicola</name>
    <dbReference type="NCBI Taxonomy" id="293382"/>
    <lineage>
        <taxon>Eukaryota</taxon>
        <taxon>Fungi</taxon>
        <taxon>Dikarya</taxon>
        <taxon>Ascomycota</taxon>
        <taxon>Pezizomycotina</taxon>
        <taxon>Eurotiomycetes</taxon>
        <taxon>Eurotiomycetidae</taxon>
        <taxon>Eurotiales</taxon>
        <taxon>Aspergillaceae</taxon>
        <taxon>Penicillium</taxon>
    </lineage>
</organism>
<protein>
    <submittedName>
        <fullName evidence="1">Uncharacterized protein</fullName>
    </submittedName>
</protein>
<evidence type="ECO:0000313" key="2">
    <source>
        <dbReference type="Proteomes" id="UP001227192"/>
    </source>
</evidence>
<dbReference type="Proteomes" id="UP001227192">
    <property type="component" value="Unassembled WGS sequence"/>
</dbReference>
<sequence length="99" mass="11196">MWGVLLFIVSISLVWVVENTNLLLLFPYYLYLSSCSQVNMFLPSLVKKDVIKPSLLCGLVKGNPGNAGMSMASAMECVRFLLWQGMPFSQRLHLNPWPM</sequence>